<feature type="domain" description="FCP1 homology" evidence="9">
    <location>
        <begin position="124"/>
        <end position="290"/>
    </location>
</feature>
<proteinExistence type="predicted"/>
<reference evidence="10" key="2">
    <citation type="submission" date="2021-01" db="UniProtKB">
        <authorList>
            <consortium name="EnsemblPlants"/>
        </authorList>
    </citation>
    <scope>IDENTIFICATION</scope>
</reference>
<accession>A0A7N2RBN4</accession>
<dbReference type="EnsemblPlants" id="QL10p015492:mrna">
    <property type="protein sequence ID" value="QL10p015492:mrna"/>
    <property type="gene ID" value="QL10p015492"/>
</dbReference>
<evidence type="ECO:0000313" key="10">
    <source>
        <dbReference type="EnsemblPlants" id="QL10p015492:mrna"/>
    </source>
</evidence>
<dbReference type="EMBL" id="LRBV02000010">
    <property type="status" value="NOT_ANNOTATED_CDS"/>
    <property type="molecule type" value="Genomic_DNA"/>
</dbReference>
<comment type="catalytic activity">
    <reaction evidence="4 6">
        <text>O-phospho-L-seryl-[protein] + H2O = L-seryl-[protein] + phosphate</text>
        <dbReference type="Rhea" id="RHEA:20629"/>
        <dbReference type="Rhea" id="RHEA-COMP:9863"/>
        <dbReference type="Rhea" id="RHEA-COMP:11604"/>
        <dbReference type="ChEBI" id="CHEBI:15377"/>
        <dbReference type="ChEBI" id="CHEBI:29999"/>
        <dbReference type="ChEBI" id="CHEBI:43474"/>
        <dbReference type="ChEBI" id="CHEBI:83421"/>
        <dbReference type="EC" id="3.1.3.16"/>
    </reaction>
</comment>
<keyword evidence="2 6" id="KW-0378">Hydrolase</keyword>
<evidence type="ECO:0000256" key="1">
    <source>
        <dbReference type="ARBA" id="ARBA00004123"/>
    </source>
</evidence>
<evidence type="ECO:0000256" key="3">
    <source>
        <dbReference type="ARBA" id="ARBA00023242"/>
    </source>
</evidence>
<dbReference type="PANTHER" id="PTHR23081">
    <property type="entry name" value="RNA POLYMERASE II CTD PHOSPHATASE"/>
    <property type="match status" value="1"/>
</dbReference>
<keyword evidence="3 6" id="KW-0539">Nucleus</keyword>
<protein>
    <recommendedName>
        <fullName evidence="6">RNA polymerase II C-terminal domain phosphatase-like</fullName>
        <ecNumber evidence="6">3.1.3.16</ecNumber>
    </recommendedName>
</protein>
<dbReference type="NCBIfam" id="TIGR02250">
    <property type="entry name" value="FCP1_euk"/>
    <property type="match status" value="1"/>
</dbReference>
<feature type="compositionally biased region" description="Basic residues" evidence="7">
    <location>
        <begin position="51"/>
        <end position="61"/>
    </location>
</feature>
<dbReference type="GO" id="GO:0005634">
    <property type="term" value="C:nucleus"/>
    <property type="evidence" value="ECO:0007669"/>
    <property type="project" value="UniProtKB-SubCell"/>
</dbReference>
<feature type="compositionally biased region" description="Basic and acidic residues" evidence="7">
    <location>
        <begin position="62"/>
        <end position="77"/>
    </location>
</feature>
<dbReference type="InterPro" id="IPR039189">
    <property type="entry name" value="Fcp1"/>
</dbReference>
<dbReference type="Gene3D" id="3.40.50.10190">
    <property type="entry name" value="BRCT domain"/>
    <property type="match status" value="1"/>
</dbReference>
<dbReference type="Proteomes" id="UP000594261">
    <property type="component" value="Chromosome 10"/>
</dbReference>
<dbReference type="InterPro" id="IPR036412">
    <property type="entry name" value="HAD-like_sf"/>
</dbReference>
<evidence type="ECO:0000256" key="2">
    <source>
        <dbReference type="ARBA" id="ARBA00022801"/>
    </source>
</evidence>
<feature type="region of interest" description="Disordered" evidence="7">
    <location>
        <begin position="33"/>
        <end position="77"/>
    </location>
</feature>
<dbReference type="OMA" id="HERWIED"/>
<name>A0A7N2RBN4_QUELO</name>
<organism evidence="10 11">
    <name type="scientific">Quercus lobata</name>
    <name type="common">Valley oak</name>
    <dbReference type="NCBI Taxonomy" id="97700"/>
    <lineage>
        <taxon>Eukaryota</taxon>
        <taxon>Viridiplantae</taxon>
        <taxon>Streptophyta</taxon>
        <taxon>Embryophyta</taxon>
        <taxon>Tracheophyta</taxon>
        <taxon>Spermatophyta</taxon>
        <taxon>Magnoliopsida</taxon>
        <taxon>eudicotyledons</taxon>
        <taxon>Gunneridae</taxon>
        <taxon>Pentapetalae</taxon>
        <taxon>rosids</taxon>
        <taxon>fabids</taxon>
        <taxon>Fagales</taxon>
        <taxon>Fagaceae</taxon>
        <taxon>Quercus</taxon>
    </lineage>
</organism>
<dbReference type="InterPro" id="IPR011947">
    <property type="entry name" value="FCP1_euk"/>
</dbReference>
<dbReference type="AlphaFoldDB" id="A0A7N2RBN4"/>
<evidence type="ECO:0000313" key="11">
    <source>
        <dbReference type="Proteomes" id="UP000594261"/>
    </source>
</evidence>
<comment type="function">
    <text evidence="6">This promotes the activity of RNA polymerase II.</text>
</comment>
<dbReference type="PROSITE" id="PS50969">
    <property type="entry name" value="FCP1"/>
    <property type="match status" value="1"/>
</dbReference>
<dbReference type="InterPro" id="IPR001357">
    <property type="entry name" value="BRCT_dom"/>
</dbReference>
<dbReference type="InterPro" id="IPR036420">
    <property type="entry name" value="BRCT_dom_sf"/>
</dbReference>
<evidence type="ECO:0000256" key="5">
    <source>
        <dbReference type="ARBA" id="ARBA00048336"/>
    </source>
</evidence>
<dbReference type="Pfam" id="PF03031">
    <property type="entry name" value="NIF"/>
    <property type="match status" value="1"/>
</dbReference>
<evidence type="ECO:0000259" key="8">
    <source>
        <dbReference type="PROSITE" id="PS50172"/>
    </source>
</evidence>
<dbReference type="InterPro" id="IPR004274">
    <property type="entry name" value="FCP1_dom"/>
</dbReference>
<keyword evidence="11" id="KW-1185">Reference proteome</keyword>
<dbReference type="SUPFAM" id="SSF56784">
    <property type="entry name" value="HAD-like"/>
    <property type="match status" value="1"/>
</dbReference>
<evidence type="ECO:0000256" key="4">
    <source>
        <dbReference type="ARBA" id="ARBA00047761"/>
    </source>
</evidence>
<dbReference type="Gramene" id="QL10p015492:mrna">
    <property type="protein sequence ID" value="QL10p015492:mrna"/>
    <property type="gene ID" value="QL10p015492"/>
</dbReference>
<sequence>MSLGDDFPLHSYTTEHDFIATLNSAFQSLSFNNTTTTTNSNPHVLSEPKPKSKSKSKKRSDPHHNSDENDQCGHPEIQDNKCINCKKKLLDDNFGVSFSYVRKGLRFSHKEIARLRDLQSHEKLKHKKLVLVLDLDQTLIHVTTSSKTKQSQTSSSGNDHFTLNSLQKTVKLRPFVRPFLKEASTMFEFYIYTTADKAYALEMTRLLDPENVYFGTRIISRDDSPRSDQKSLDLVLAPERMVLVLDDTEDVWLNHRPNLVSIERYTYFGSYSITDESETEGALVKSLRVLKLVHGLFFHKKLEVGFVQRDVRVILRMLRGEVLKGCNVFISNLDSRVCVMAEELGAMRAMELEESVTHVVSLVVGSEECLWAEREKRFLVHPRWIEAAYYLFERMPEQDFPISLKKFSNGCELENSFVCPRLVFVLFLIEVEATNCGLLKESLAVNWCMSCCFLRRLLSICHLSMKSFQKQFIGSERTRAPSQFNSAHGKFANI</sequence>
<dbReference type="InParanoid" id="A0A7N2RBN4"/>
<dbReference type="PANTHER" id="PTHR23081:SF36">
    <property type="entry name" value="RNA POLYMERASE II SUBUNIT A C-TERMINAL DOMAIN PHOSPHATASE"/>
    <property type="match status" value="1"/>
</dbReference>
<comment type="catalytic activity">
    <reaction evidence="5 6">
        <text>O-phospho-L-threonyl-[protein] + H2O = L-threonyl-[protein] + phosphate</text>
        <dbReference type="Rhea" id="RHEA:47004"/>
        <dbReference type="Rhea" id="RHEA-COMP:11060"/>
        <dbReference type="Rhea" id="RHEA-COMP:11605"/>
        <dbReference type="ChEBI" id="CHEBI:15377"/>
        <dbReference type="ChEBI" id="CHEBI:30013"/>
        <dbReference type="ChEBI" id="CHEBI:43474"/>
        <dbReference type="ChEBI" id="CHEBI:61977"/>
        <dbReference type="EC" id="3.1.3.16"/>
    </reaction>
</comment>
<reference evidence="10 11" key="1">
    <citation type="journal article" date="2016" name="G3 (Bethesda)">
        <title>First Draft Assembly and Annotation of the Genome of a California Endemic Oak Quercus lobata Nee (Fagaceae).</title>
        <authorList>
            <person name="Sork V.L."/>
            <person name="Fitz-Gibbon S.T."/>
            <person name="Puiu D."/>
            <person name="Crepeau M."/>
            <person name="Gugger P.F."/>
            <person name="Sherman R."/>
            <person name="Stevens K."/>
            <person name="Langley C.H."/>
            <person name="Pellegrini M."/>
            <person name="Salzberg S.L."/>
        </authorList>
    </citation>
    <scope>NUCLEOTIDE SEQUENCE [LARGE SCALE GENOMIC DNA]</scope>
    <source>
        <strain evidence="10 11">cv. SW786</strain>
    </source>
</reference>
<dbReference type="Gene3D" id="3.40.50.1000">
    <property type="entry name" value="HAD superfamily/HAD-like"/>
    <property type="match status" value="1"/>
</dbReference>
<evidence type="ECO:0000256" key="6">
    <source>
        <dbReference type="RuleBase" id="RU366066"/>
    </source>
</evidence>
<dbReference type="CDD" id="cd07521">
    <property type="entry name" value="HAD_FCP1-like"/>
    <property type="match status" value="1"/>
</dbReference>
<dbReference type="PROSITE" id="PS50172">
    <property type="entry name" value="BRCT"/>
    <property type="match status" value="1"/>
</dbReference>
<dbReference type="GO" id="GO:0008420">
    <property type="term" value="F:RNA polymerase II CTD heptapeptide repeat phosphatase activity"/>
    <property type="evidence" value="ECO:0007669"/>
    <property type="project" value="UniProtKB-UniRule"/>
</dbReference>
<dbReference type="SMART" id="SM00577">
    <property type="entry name" value="CPDc"/>
    <property type="match status" value="1"/>
</dbReference>
<dbReference type="SUPFAM" id="SSF52113">
    <property type="entry name" value="BRCT domain"/>
    <property type="match status" value="1"/>
</dbReference>
<comment type="subcellular location">
    <subcellularLocation>
        <location evidence="1 6">Nucleus</location>
    </subcellularLocation>
</comment>
<evidence type="ECO:0000256" key="7">
    <source>
        <dbReference type="SAM" id="MobiDB-lite"/>
    </source>
</evidence>
<feature type="domain" description="BRCT" evidence="8">
    <location>
        <begin position="318"/>
        <end position="402"/>
    </location>
</feature>
<dbReference type="InterPro" id="IPR023214">
    <property type="entry name" value="HAD_sf"/>
</dbReference>
<dbReference type="EC" id="3.1.3.16" evidence="6"/>
<evidence type="ECO:0000259" key="9">
    <source>
        <dbReference type="PROSITE" id="PS50969"/>
    </source>
</evidence>